<dbReference type="OrthoDB" id="5317242at2759"/>
<keyword evidence="2" id="KW-1185">Reference proteome</keyword>
<feature type="non-terminal residue" evidence="1">
    <location>
        <position position="151"/>
    </location>
</feature>
<organism evidence="1 2">
    <name type="scientific">Dendryphion nanum</name>
    <dbReference type="NCBI Taxonomy" id="256645"/>
    <lineage>
        <taxon>Eukaryota</taxon>
        <taxon>Fungi</taxon>
        <taxon>Dikarya</taxon>
        <taxon>Ascomycota</taxon>
        <taxon>Pezizomycotina</taxon>
        <taxon>Dothideomycetes</taxon>
        <taxon>Pleosporomycetidae</taxon>
        <taxon>Pleosporales</taxon>
        <taxon>Torulaceae</taxon>
        <taxon>Dendryphion</taxon>
    </lineage>
</organism>
<comment type="caution">
    <text evidence="1">The sequence shown here is derived from an EMBL/GenBank/DDBJ whole genome shotgun (WGS) entry which is preliminary data.</text>
</comment>
<dbReference type="Proteomes" id="UP000700596">
    <property type="component" value="Unassembled WGS sequence"/>
</dbReference>
<evidence type="ECO:0000313" key="1">
    <source>
        <dbReference type="EMBL" id="KAH7139559.1"/>
    </source>
</evidence>
<protein>
    <submittedName>
        <fullName evidence="1">Uncharacterized protein</fullName>
    </submittedName>
</protein>
<proteinExistence type="predicted"/>
<dbReference type="EMBL" id="JAGMWT010000001">
    <property type="protein sequence ID" value="KAH7139559.1"/>
    <property type="molecule type" value="Genomic_DNA"/>
</dbReference>
<feature type="non-terminal residue" evidence="1">
    <location>
        <position position="1"/>
    </location>
</feature>
<dbReference type="AlphaFoldDB" id="A0A9P9EM26"/>
<accession>A0A9P9EM26</accession>
<evidence type="ECO:0000313" key="2">
    <source>
        <dbReference type="Proteomes" id="UP000700596"/>
    </source>
</evidence>
<reference evidence="1" key="1">
    <citation type="journal article" date="2021" name="Nat. Commun.">
        <title>Genetic determinants of endophytism in the Arabidopsis root mycobiome.</title>
        <authorList>
            <person name="Mesny F."/>
            <person name="Miyauchi S."/>
            <person name="Thiergart T."/>
            <person name="Pickel B."/>
            <person name="Atanasova L."/>
            <person name="Karlsson M."/>
            <person name="Huettel B."/>
            <person name="Barry K.W."/>
            <person name="Haridas S."/>
            <person name="Chen C."/>
            <person name="Bauer D."/>
            <person name="Andreopoulos W."/>
            <person name="Pangilinan J."/>
            <person name="LaButti K."/>
            <person name="Riley R."/>
            <person name="Lipzen A."/>
            <person name="Clum A."/>
            <person name="Drula E."/>
            <person name="Henrissat B."/>
            <person name="Kohler A."/>
            <person name="Grigoriev I.V."/>
            <person name="Martin F.M."/>
            <person name="Hacquard S."/>
        </authorList>
    </citation>
    <scope>NUCLEOTIDE SEQUENCE</scope>
    <source>
        <strain evidence="1">MPI-CAGE-CH-0243</strain>
    </source>
</reference>
<gene>
    <name evidence="1" type="ORF">B0J11DRAFT_394481</name>
</gene>
<name>A0A9P9EM26_9PLEO</name>
<sequence>PSPFYIVTTSQSAPARNSSALANVSATSLFNPFSADTLRLRLQSTPYGSLPNFTLTSSSQLSSTAYSARNRTYAAFHSVPVQPGGELQLLAAGFEEGEGGLKIKDGYLLGVEEETEGWSICPGDMGERVVRWKGGKDCEGVFLQVVRMPPY</sequence>